<evidence type="ECO:0000313" key="3">
    <source>
        <dbReference type="Proteomes" id="UP001499910"/>
    </source>
</evidence>
<dbReference type="Gene3D" id="2.170.16.10">
    <property type="entry name" value="Hedgehog/Intein (Hint) domain"/>
    <property type="match status" value="1"/>
</dbReference>
<gene>
    <name evidence="2" type="ORF">GCM10023209_25380</name>
</gene>
<comment type="caution">
    <text evidence="2">The sequence shown here is derived from an EMBL/GenBank/DDBJ whole genome shotgun (WGS) entry which is preliminary data.</text>
</comment>
<reference evidence="3" key="1">
    <citation type="journal article" date="2019" name="Int. J. Syst. Evol. Microbiol.">
        <title>The Global Catalogue of Microorganisms (GCM) 10K type strain sequencing project: providing services to taxonomists for standard genome sequencing and annotation.</title>
        <authorList>
            <consortium name="The Broad Institute Genomics Platform"/>
            <consortium name="The Broad Institute Genome Sequencing Center for Infectious Disease"/>
            <person name="Wu L."/>
            <person name="Ma J."/>
        </authorList>
    </citation>
    <scope>NUCLEOTIDE SEQUENCE [LARGE SCALE GENOMIC DNA]</scope>
    <source>
        <strain evidence="3">JCM 18015</strain>
    </source>
</reference>
<dbReference type="Pfam" id="PF13403">
    <property type="entry name" value="Hint_2"/>
    <property type="match status" value="1"/>
</dbReference>
<dbReference type="SUPFAM" id="SSF51294">
    <property type="entry name" value="Hedgehog/intein (Hint) domain"/>
    <property type="match status" value="1"/>
</dbReference>
<dbReference type="Proteomes" id="UP001499910">
    <property type="component" value="Unassembled WGS sequence"/>
</dbReference>
<name>A0ABP9LDR5_9RHOB</name>
<keyword evidence="3" id="KW-1185">Reference proteome</keyword>
<proteinExistence type="predicted"/>
<dbReference type="InterPro" id="IPR036844">
    <property type="entry name" value="Hint_dom_sf"/>
</dbReference>
<dbReference type="InterPro" id="IPR028992">
    <property type="entry name" value="Hedgehog/Intein_dom"/>
</dbReference>
<organism evidence="2 3">
    <name type="scientific">[Roseibacterium] beibuensis</name>
    <dbReference type="NCBI Taxonomy" id="1193142"/>
    <lineage>
        <taxon>Bacteria</taxon>
        <taxon>Pseudomonadati</taxon>
        <taxon>Pseudomonadota</taxon>
        <taxon>Alphaproteobacteria</taxon>
        <taxon>Rhodobacterales</taxon>
        <taxon>Roseobacteraceae</taxon>
        <taxon>Roseicyclus</taxon>
    </lineage>
</organism>
<evidence type="ECO:0000313" key="2">
    <source>
        <dbReference type="EMBL" id="GAA5076352.1"/>
    </source>
</evidence>
<feature type="domain" description="Hedgehog/Intein (Hint)" evidence="1">
    <location>
        <begin position="120"/>
        <end position="257"/>
    </location>
</feature>
<dbReference type="EMBL" id="BAABHW010000003">
    <property type="protein sequence ID" value="GAA5076352.1"/>
    <property type="molecule type" value="Genomic_DNA"/>
</dbReference>
<dbReference type="RefSeq" id="WP_259548500.1">
    <property type="nucleotide sequence ID" value="NZ_BAABHW010000003.1"/>
</dbReference>
<evidence type="ECO:0000259" key="1">
    <source>
        <dbReference type="Pfam" id="PF13403"/>
    </source>
</evidence>
<protein>
    <recommendedName>
        <fullName evidence="1">Hedgehog/Intein (Hint) domain-containing protein</fullName>
    </recommendedName>
</protein>
<sequence length="302" mass="32853">MADTYYDQFFIIDPANPPGFGTILTPQVFAIVDVNEDGLIDGPSGDSIDGSDVTAVYNGDQISVRVDGVTQWIEGTTFYLADGRAVFTPNDGTVLETASFRTASYVTQDTNMPVGDLGPPCLTRGTRVETARGPVPVEDLCPGDLIETLDHGMQPLLWLGQTSVDASAEHAPIRFARGAIGNDEVLLVSPQHRMFIGGWEAQLYYGDDEVLVAAKHLVNGTTIRPEPKPTETYFHLLFARHEIIKAGGVWSESYLPDSGLARHERDLRAALKDRYPSVAEALRAAPLARPQVRRFEAALLAA</sequence>
<accession>A0ABP9LDR5</accession>